<accession>A0A7W7Z9X7</accession>
<sequence>MKRMEHIAEEDLIAYRLHESADEAAIRAHLESCAECAAVSDSIAETLRVFSAGPVPQPDLERNWQRLRGNLSVLTGEKKQRFNWLRSSWMLPAGGFAVAMLLLAALLLGPVRWRVVPQGGSHVANVGGPLTEQPTDPAMANHLDAAERFLTEVNNSSGPLDASTKEQAHSLLLKNAVYVQQARSENDLGEATVLENLGRVLTAVDHEGAGSETARIETEGYRRTAAEAENTHPTLGVRLEMNTSGLLLEIRVLRQNDKVGQ</sequence>
<dbReference type="EMBL" id="JACHIP010000001">
    <property type="protein sequence ID" value="MBB5055990.1"/>
    <property type="molecule type" value="Genomic_DNA"/>
</dbReference>
<comment type="caution">
    <text evidence="2">The sequence shown here is derived from an EMBL/GenBank/DDBJ whole genome shotgun (WGS) entry which is preliminary data.</text>
</comment>
<gene>
    <name evidence="2" type="ORF">HDF16_000659</name>
</gene>
<evidence type="ECO:0000256" key="1">
    <source>
        <dbReference type="SAM" id="Phobius"/>
    </source>
</evidence>
<name>A0A7W7Z9X7_9BACT</name>
<dbReference type="Proteomes" id="UP000540989">
    <property type="component" value="Unassembled WGS sequence"/>
</dbReference>
<evidence type="ECO:0000313" key="2">
    <source>
        <dbReference type="EMBL" id="MBB5055990.1"/>
    </source>
</evidence>
<evidence type="ECO:0000313" key="3">
    <source>
        <dbReference type="Proteomes" id="UP000540989"/>
    </source>
</evidence>
<proteinExistence type="predicted"/>
<feature type="transmembrane region" description="Helical" evidence="1">
    <location>
        <begin position="89"/>
        <end position="108"/>
    </location>
</feature>
<keyword evidence="1" id="KW-0472">Membrane</keyword>
<keyword evidence="3" id="KW-1185">Reference proteome</keyword>
<dbReference type="RefSeq" id="WP_246408619.1">
    <property type="nucleotide sequence ID" value="NZ_JACHIP010000001.1"/>
</dbReference>
<reference evidence="2 3" key="1">
    <citation type="submission" date="2020-08" db="EMBL/GenBank/DDBJ databases">
        <title>Genomic Encyclopedia of Type Strains, Phase IV (KMG-V): Genome sequencing to study the core and pangenomes of soil and plant-associated prokaryotes.</title>
        <authorList>
            <person name="Whitman W."/>
        </authorList>
    </citation>
    <scope>NUCLEOTIDE SEQUENCE [LARGE SCALE GENOMIC DNA]</scope>
    <source>
        <strain evidence="2 3">M8UP14</strain>
    </source>
</reference>
<keyword evidence="1" id="KW-1133">Transmembrane helix</keyword>
<keyword evidence="1" id="KW-0812">Transmembrane</keyword>
<organism evidence="2 3">
    <name type="scientific">Granulicella aggregans</name>
    <dbReference type="NCBI Taxonomy" id="474949"/>
    <lineage>
        <taxon>Bacteria</taxon>
        <taxon>Pseudomonadati</taxon>
        <taxon>Acidobacteriota</taxon>
        <taxon>Terriglobia</taxon>
        <taxon>Terriglobales</taxon>
        <taxon>Acidobacteriaceae</taxon>
        <taxon>Granulicella</taxon>
    </lineage>
</organism>
<dbReference type="AlphaFoldDB" id="A0A7W7Z9X7"/>
<protein>
    <submittedName>
        <fullName evidence="2">Uncharacterized protein</fullName>
    </submittedName>
</protein>